<dbReference type="AlphaFoldDB" id="A0A0H3XM43"/>
<dbReference type="PATRIC" id="fig|743698.3.peg.1122"/>
<protein>
    <submittedName>
        <fullName evidence="1">Uncharacterized protein</fullName>
    </submittedName>
</protein>
<name>A0A0H3XM43_9MOLU</name>
<dbReference type="EMBL" id="CP011856">
    <property type="protein sequence ID" value="AKM54664.1"/>
    <property type="molecule type" value="Genomic_DNA"/>
</dbReference>
<gene>
    <name evidence="1" type="ORF">SERIO_v1c11110</name>
</gene>
<organism evidence="1 2">
    <name type="scientific">Spiroplasma eriocheiris</name>
    <dbReference type="NCBI Taxonomy" id="315358"/>
    <lineage>
        <taxon>Bacteria</taxon>
        <taxon>Bacillati</taxon>
        <taxon>Mycoplasmatota</taxon>
        <taxon>Mollicutes</taxon>
        <taxon>Entomoplasmatales</taxon>
        <taxon>Spiroplasmataceae</taxon>
        <taxon>Spiroplasma</taxon>
    </lineage>
</organism>
<evidence type="ECO:0000313" key="1">
    <source>
        <dbReference type="EMBL" id="AKM54664.1"/>
    </source>
</evidence>
<dbReference type="RefSeq" id="WP_047791847.1">
    <property type="nucleotide sequence ID" value="NZ_CP011856.1"/>
</dbReference>
<reference evidence="1 2" key="1">
    <citation type="journal article" date="2015" name="Genome Biol. Evol.">
        <title>Found and Lost: The Fates of Horizontally Acquired Genes in Arthropod-Symbiotic Spiroplasma.</title>
        <authorList>
            <person name="Lo W.S."/>
            <person name="Gasparich G.E."/>
            <person name="Kuo C.H."/>
        </authorList>
    </citation>
    <scope>NUCLEOTIDE SEQUENCE [LARGE SCALE GENOMIC DNA]</scope>
    <source>
        <strain evidence="2">TDA-040725-5</strain>
    </source>
</reference>
<accession>A0A0H3XM43</accession>
<dbReference type="KEGG" id="seri:SERIO_v1c11110"/>
<reference evidence="2" key="2">
    <citation type="submission" date="2015-06" db="EMBL/GenBank/DDBJ databases">
        <title>Complete genome sequence of Spiroplasma eriocheiris TDA-040725-5 (DSM 21848).</title>
        <authorList>
            <person name="Lo W.-S."/>
            <person name="Kuo C.-H."/>
        </authorList>
    </citation>
    <scope>NUCLEOTIDE SEQUENCE [LARGE SCALE GENOMIC DNA]</scope>
    <source>
        <strain evidence="2">TDA-040725-5</strain>
    </source>
</reference>
<sequence length="482" mass="57783">MNIEQIDNFFKYRNKKFGKKIKTEQELKSKKETLFYFFKEYLNEILKYYTFNLGVYITSIIDDNNRSSLSNLLFTYNECLNNLDLFFQKIKDYNTVDIPKGDEWDNSHYQEILNNFYLNKNSLNILTDTYFVGIKSSHNFVTNEIDNLQELIFENFKNLFIVFEELCSFNEYLSDNIHSIIKSNYTIEEKNNLLLNIQSQFIIYFKNLNYSQNPDFIMLKFISGIFWNFYKKILATFNEHNEIENLILNNEWREIQGLLAVDHQSLLNNFNIFNNNISEKILELFKEWKNIINNYIKFRELDYDEICPYFLTGKELIPLEQEKLFLWKCANKKDMRTTLINTVNFLSTYSSIRIDINELINVSSKPQLEKWNWKNLQSCLASVKIRNNLKIYCPDEFNMLRDLKEIFGYHPNNTGVERFEKIIIYKFLETKILEQISEQHPELKNLNKLKKILIKKVEQKNKMKSIDTTINLNQNLPGSSSR</sequence>
<proteinExistence type="predicted"/>
<dbReference type="STRING" id="315358.SERIO_v1c11110"/>
<dbReference type="Proteomes" id="UP000035661">
    <property type="component" value="Chromosome"/>
</dbReference>
<keyword evidence="2" id="KW-1185">Reference proteome</keyword>
<evidence type="ECO:0000313" key="2">
    <source>
        <dbReference type="Proteomes" id="UP000035661"/>
    </source>
</evidence>